<protein>
    <recommendedName>
        <fullName evidence="5">Bifunctional protein PutA</fullName>
    </recommendedName>
    <domain>
        <recommendedName>
            <fullName evidence="5">Proline dehydrogenase</fullName>
            <ecNumber evidence="5">1.5.5.2</ecNumber>
        </recommendedName>
        <alternativeName>
            <fullName evidence="5">Proline oxidase</fullName>
        </alternativeName>
    </domain>
    <domain>
        <recommendedName>
            <fullName evidence="5">Delta-1-pyrroline-5-carboxylate dehydrogenase</fullName>
            <shortName evidence="5">P5C dehydrogenase</shortName>
            <ecNumber evidence="5">1.2.1.88</ecNumber>
        </recommendedName>
        <alternativeName>
            <fullName evidence="5">L-glutamate gamma-semialdehyde dehydrogenase</fullName>
        </alternativeName>
    </domain>
</protein>
<feature type="active site" evidence="6">
    <location>
        <position position="785"/>
    </location>
</feature>
<dbReference type="GO" id="GO:0003677">
    <property type="term" value="F:DNA binding"/>
    <property type="evidence" value="ECO:0007669"/>
    <property type="project" value="UniProtKB-KW"/>
</dbReference>
<comment type="catalytic activity">
    <reaction evidence="5">
        <text>L-proline + a quinone = (S)-1-pyrroline-5-carboxylate + a quinol + H(+)</text>
        <dbReference type="Rhea" id="RHEA:23784"/>
        <dbReference type="ChEBI" id="CHEBI:15378"/>
        <dbReference type="ChEBI" id="CHEBI:17388"/>
        <dbReference type="ChEBI" id="CHEBI:24646"/>
        <dbReference type="ChEBI" id="CHEBI:60039"/>
        <dbReference type="ChEBI" id="CHEBI:132124"/>
        <dbReference type="EC" id="1.5.5.2"/>
    </reaction>
</comment>
<dbReference type="InterPro" id="IPR005933">
    <property type="entry name" value="PutA_C"/>
</dbReference>
<keyword evidence="5" id="KW-0804">Transcription</keyword>
<feature type="domain" description="Proline utilization A proline dehydrogenase N-terminal" evidence="10">
    <location>
        <begin position="12"/>
        <end position="58"/>
    </location>
</feature>
<dbReference type="GO" id="GO:0003700">
    <property type="term" value="F:DNA-binding transcription factor activity"/>
    <property type="evidence" value="ECO:0007669"/>
    <property type="project" value="InterPro"/>
</dbReference>
<keyword evidence="3 5" id="KW-0520">NAD</keyword>
<dbReference type="Pfam" id="PF18327">
    <property type="entry name" value="PRODH"/>
    <property type="match status" value="1"/>
</dbReference>
<comment type="function">
    <text evidence="5">Oxidizes proline to glutamate for use as a carbon and nitrogen source.</text>
</comment>
<keyword evidence="5" id="KW-0274">FAD</keyword>
<feature type="domain" description="Proline dehydrogenase" evidence="8">
    <location>
        <begin position="188"/>
        <end position="480"/>
    </location>
</feature>
<feature type="active site" evidence="6">
    <location>
        <position position="819"/>
    </location>
</feature>
<evidence type="ECO:0000256" key="4">
    <source>
        <dbReference type="ARBA" id="ARBA00048142"/>
    </source>
</evidence>
<dbReference type="AlphaFoldDB" id="A0A0J8GVQ9"/>
<gene>
    <name evidence="11" type="primary">putA</name>
    <name evidence="11" type="ORF">XM47_01610</name>
</gene>
<dbReference type="Gene3D" id="1.20.5.460">
    <property type="entry name" value="Single helix bin"/>
    <property type="match status" value="1"/>
</dbReference>
<dbReference type="InterPro" id="IPR024089">
    <property type="entry name" value="PRODH_PutA_dom_I/II"/>
</dbReference>
<dbReference type="SUPFAM" id="SSF51730">
    <property type="entry name" value="FAD-linked oxidoreductase"/>
    <property type="match status" value="1"/>
</dbReference>
<dbReference type="FunFam" id="1.20.5.460:FF:000001">
    <property type="entry name" value="Bifunctional protein PutA"/>
    <property type="match status" value="1"/>
</dbReference>
<feature type="domain" description="Aldehyde dehydrogenase" evidence="7">
    <location>
        <begin position="564"/>
        <end position="1016"/>
    </location>
</feature>
<dbReference type="PANTHER" id="PTHR42862">
    <property type="entry name" value="DELTA-1-PYRROLINE-5-CARBOXYLATE DEHYDROGENASE 1, ISOFORM A-RELATED"/>
    <property type="match status" value="1"/>
</dbReference>
<evidence type="ECO:0000259" key="10">
    <source>
        <dbReference type="Pfam" id="PF18327"/>
    </source>
</evidence>
<dbReference type="GO" id="GO:0010133">
    <property type="term" value="P:L-proline catabolic process to L-glutamate"/>
    <property type="evidence" value="ECO:0007669"/>
    <property type="project" value="UniProtKB-UniRule"/>
</dbReference>
<dbReference type="NCBIfam" id="TIGR01238">
    <property type="entry name" value="D1pyr5carbox3"/>
    <property type="match status" value="1"/>
</dbReference>
<dbReference type="InterPro" id="IPR029041">
    <property type="entry name" value="FAD-linked_oxidoreductase-like"/>
</dbReference>
<keyword evidence="5" id="KW-0805">Transcription regulation</keyword>
<dbReference type="UniPathway" id="UPA00261">
    <property type="reaction ID" value="UER00373"/>
</dbReference>
<organism evidence="11 12">
    <name type="scientific">Catenovulum maritimum</name>
    <dbReference type="NCBI Taxonomy" id="1513271"/>
    <lineage>
        <taxon>Bacteria</taxon>
        <taxon>Pseudomonadati</taxon>
        <taxon>Pseudomonadota</taxon>
        <taxon>Gammaproteobacteria</taxon>
        <taxon>Alteromonadales</taxon>
        <taxon>Alteromonadaceae</taxon>
        <taxon>Catenovulum</taxon>
    </lineage>
</organism>
<name>A0A0J8GVQ9_9ALTE</name>
<dbReference type="PROSITE" id="PS00070">
    <property type="entry name" value="ALDEHYDE_DEHYDR_CYS"/>
    <property type="match status" value="1"/>
</dbReference>
<feature type="domain" description="Proline dehydrogenase PutA" evidence="9">
    <location>
        <begin position="67"/>
        <end position="178"/>
    </location>
</feature>
<dbReference type="Proteomes" id="UP000037600">
    <property type="component" value="Unassembled WGS sequence"/>
</dbReference>
<keyword evidence="2 5" id="KW-0560">Oxidoreductase</keyword>
<comment type="caution">
    <text evidence="11">The sequence shown here is derived from an EMBL/GenBank/DDBJ whole genome shotgun (WGS) entry which is preliminary data.</text>
</comment>
<evidence type="ECO:0000256" key="1">
    <source>
        <dbReference type="ARBA" id="ARBA00004786"/>
    </source>
</evidence>
<dbReference type="PANTHER" id="PTHR42862:SF1">
    <property type="entry name" value="DELTA-1-PYRROLINE-5-CARBOXYLATE DEHYDROGENASE 2, ISOFORM A-RELATED"/>
    <property type="match status" value="1"/>
</dbReference>
<keyword evidence="5" id="KW-0678">Repressor</keyword>
<dbReference type="EC" id="1.5.5.2" evidence="5"/>
<comment type="similarity">
    <text evidence="5">In the N-terminal section; belongs to the proline dehydrogenase family.</text>
</comment>
<dbReference type="Gene3D" id="3.40.309.10">
    <property type="entry name" value="Aldehyde Dehydrogenase, Chain A, domain 2"/>
    <property type="match status" value="1"/>
</dbReference>
<keyword evidence="5" id="KW-0238">DNA-binding</keyword>
<dbReference type="EMBL" id="LAZL01000002">
    <property type="protein sequence ID" value="KMT66837.1"/>
    <property type="molecule type" value="Genomic_DNA"/>
</dbReference>
<comment type="pathway">
    <text evidence="5">Amino-acid degradation; L-proline degradation into L-glutamate; L-glutamate from L-proline: step 1/2.</text>
</comment>
<dbReference type="InterPro" id="IPR002872">
    <property type="entry name" value="Proline_DH_dom"/>
</dbReference>
<comment type="pathway">
    <text evidence="1 5">Amino-acid degradation; L-proline degradation into L-glutamate; L-glutamate from L-proline: step 2/2.</text>
</comment>
<evidence type="ECO:0000256" key="2">
    <source>
        <dbReference type="ARBA" id="ARBA00023002"/>
    </source>
</evidence>
<comment type="similarity">
    <text evidence="5">In the C-terminal section; belongs to the aldehyde dehydrogenase family.</text>
</comment>
<dbReference type="PIRSF" id="PIRSF000197">
    <property type="entry name" value="Bifunct_PutA"/>
    <property type="match status" value="1"/>
</dbReference>
<dbReference type="InterPro" id="IPR015590">
    <property type="entry name" value="Aldehyde_DH_dom"/>
</dbReference>
<dbReference type="Gene3D" id="3.20.20.220">
    <property type="match status" value="1"/>
</dbReference>
<dbReference type="OrthoDB" id="9812625at2"/>
<evidence type="ECO:0000256" key="6">
    <source>
        <dbReference type="PIRSR" id="PIRSR000197-1"/>
    </source>
</evidence>
<sequence length="1272" mass="141094">MLFNGKLITECPIRQKIRDFYRIDENIAVDLILPDAEVSMAARSRAWARARDLVLNIRKIQENNHGIDALLNEYSLSSAEGVVLMCLAEALLRVPDKATQDELIRDKISKGHWTSHLGQSESLFVNASSWGLLITGNMVKYADNKSQHNLLKQLMGRLGEPVIRKAMNIAMKLMGKQFVMGETIKDAVERAQQKESTGYVYSYDMLGEGARTREDANLYFKAYADAIKVIGTAAKGKGPRLSPGISVKLSALEPRYETSHYQHVMQTLPVKLKQLCLLAKFYDIGLTVDAEESERLEISLDIIENVFTDPELSGWTGFGIAVQAYQKRALFVIDWLRQLTIKTRRKMMVRLVKGAYWDSEIKQAQKDGLKHYPVFTRKSSTDVSYHACANRLLDYRDTIYPQFATHNAYTASVIIELAGDDKQGFEFQCLHGMGDGLYNQIVEELGIQCRVYAPVGGHEGLLAYLVRRLLENGANSSFVNAIVDESKPVETLLYDPVEKTQNLTSKYNTQILKPVELYGSERDNSKGLDLSDFDQVYSLKLLVERSLSQIQYTENLGLAEVSDQKQLVRNPANLNEVIGFHTFDKRESMLAKLNQVDSNFLVWSQTDVKLRADLLNRVADIFERHMPDLIALCIKEAGKVTQDGIDEVREAVDFCRYYAAQAIKLSQDERLVPRGVVLCISPWNFPLAIFIGQVAAAISVGNTVIAKSAEQTSLIAKRALELMESVGLPKGVVELIVAQGSEVGKVLLPDDRIKAVMFTGSTETAQVINQALAKRGGDQVPLIAETGGQNCMIVDSTALHEQVVDDVISSGFKSAGQRCSALRVLYLQQDIADDVIKMLIGAMKTLTLDDPAYLSTDIGPVIDDKALSNLTQHAEKMQQFEQEGMAKLLYQVDLPVLASQAYFFPASLYLIDSIKLLEREVFGPCVHIVKFKAEELNQVIEKINQTGYGLTMGIHSRIESRAVDLAAKSKAGNIYINRNMIGAVVGVQPFGGRGLSGTGPKAGGPNYLSRLMKEKSTIEFTPQEYDLVQPSLQSDAQAILEAAQLMLKANQAETAWRHTDLNSRLSVVRQLLAKIATVDKLDEFADDLDRTLARSRSQLIQIEKQLKTSLVLPGPTGESNTLSLEPRGILVCFADKDVTFEYWTLSIVTALATGNIVITVVSDLFYQEALAFKDKFDSTGADSGVLQVAKLKHTQALLESEQLKGVVVDSHSLRSAYFAMQLAKRKADILPVISAEYNDNLIKRLVTEKCISIDTTASGGNTSLMTLVEEEN</sequence>
<reference evidence="11 12" key="1">
    <citation type="submission" date="2015-04" db="EMBL/GenBank/DDBJ databases">
        <title>Draft Genome Sequence of the Novel Agar-Digesting Marine Bacterium Q1.</title>
        <authorList>
            <person name="Li Y."/>
            <person name="Li D."/>
            <person name="Chen G."/>
            <person name="Du Z."/>
        </authorList>
    </citation>
    <scope>NUCLEOTIDE SEQUENCE [LARGE SCALE GENOMIC DNA]</scope>
    <source>
        <strain evidence="11 12">Q1</strain>
    </source>
</reference>
<dbReference type="Pfam" id="PF01619">
    <property type="entry name" value="Pro_dh"/>
    <property type="match status" value="1"/>
</dbReference>
<dbReference type="STRING" id="1513271.XM47_01610"/>
<comment type="catalytic activity">
    <reaction evidence="4 5">
        <text>L-glutamate 5-semialdehyde + NAD(+) + H2O = L-glutamate + NADH + 2 H(+)</text>
        <dbReference type="Rhea" id="RHEA:30235"/>
        <dbReference type="ChEBI" id="CHEBI:15377"/>
        <dbReference type="ChEBI" id="CHEBI:15378"/>
        <dbReference type="ChEBI" id="CHEBI:29985"/>
        <dbReference type="ChEBI" id="CHEBI:57540"/>
        <dbReference type="ChEBI" id="CHEBI:57945"/>
        <dbReference type="ChEBI" id="CHEBI:58066"/>
        <dbReference type="EC" id="1.2.1.88"/>
    </reaction>
</comment>
<evidence type="ECO:0000259" key="9">
    <source>
        <dbReference type="Pfam" id="PF14850"/>
    </source>
</evidence>
<keyword evidence="5" id="KW-0642">Proline metabolism</keyword>
<dbReference type="NCBIfam" id="NF008869">
    <property type="entry name" value="PRK11904.1"/>
    <property type="match status" value="1"/>
</dbReference>
<dbReference type="GO" id="GO:0004657">
    <property type="term" value="F:proline dehydrogenase activity"/>
    <property type="evidence" value="ECO:0007669"/>
    <property type="project" value="UniProtKB-UniRule"/>
</dbReference>
<dbReference type="SUPFAM" id="SSF81935">
    <property type="entry name" value="N-terminal domain of bifunctional PutA protein"/>
    <property type="match status" value="1"/>
</dbReference>
<dbReference type="SUPFAM" id="SSF53720">
    <property type="entry name" value="ALDH-like"/>
    <property type="match status" value="2"/>
</dbReference>
<accession>A0A0J8GVQ9</accession>
<dbReference type="Gene3D" id="3.40.605.10">
    <property type="entry name" value="Aldehyde Dehydrogenase, Chain A, domain 1"/>
    <property type="match status" value="2"/>
</dbReference>
<proteinExistence type="inferred from homology"/>
<dbReference type="EC" id="1.2.1.88" evidence="5"/>
<keyword evidence="12" id="KW-1185">Reference proteome</keyword>
<evidence type="ECO:0000259" key="7">
    <source>
        <dbReference type="Pfam" id="PF00171"/>
    </source>
</evidence>
<evidence type="ECO:0000256" key="5">
    <source>
        <dbReference type="PIRNR" id="PIRNR000197"/>
    </source>
</evidence>
<dbReference type="InterPro" id="IPR024082">
    <property type="entry name" value="PRODH_PutA_dom_II"/>
</dbReference>
<evidence type="ECO:0000313" key="11">
    <source>
        <dbReference type="EMBL" id="KMT66837.1"/>
    </source>
</evidence>
<dbReference type="InterPro" id="IPR016160">
    <property type="entry name" value="Ald_DH_CS_CYS"/>
</dbReference>
<evidence type="ECO:0000313" key="12">
    <source>
        <dbReference type="Proteomes" id="UP000037600"/>
    </source>
</evidence>
<dbReference type="InterPro" id="IPR050485">
    <property type="entry name" value="Proline_metab_enzyme"/>
</dbReference>
<dbReference type="FunFam" id="3.40.309.10:FF:000005">
    <property type="entry name" value="1-pyrroline-5-carboxylate dehydrogenase 1"/>
    <property type="match status" value="1"/>
</dbReference>
<dbReference type="CDD" id="cd07125">
    <property type="entry name" value="ALDH_PutA-P5CDH"/>
    <property type="match status" value="1"/>
</dbReference>
<dbReference type="InterPro" id="IPR016161">
    <property type="entry name" value="Ald_DH/histidinol_DH"/>
</dbReference>
<dbReference type="Pfam" id="PF00171">
    <property type="entry name" value="Aldedh"/>
    <property type="match status" value="1"/>
</dbReference>
<dbReference type="Pfam" id="PF14850">
    <property type="entry name" value="Pro_dh-DNA_bdg"/>
    <property type="match status" value="1"/>
</dbReference>
<keyword evidence="5" id="KW-0285">Flavoprotein</keyword>
<dbReference type="PATRIC" id="fig|1513271.3.peg.341"/>
<dbReference type="GO" id="GO:0009898">
    <property type="term" value="C:cytoplasmic side of plasma membrane"/>
    <property type="evidence" value="ECO:0007669"/>
    <property type="project" value="TreeGrafter"/>
</dbReference>
<dbReference type="InterPro" id="IPR025703">
    <property type="entry name" value="Bifunct_PutA"/>
</dbReference>
<dbReference type="InterPro" id="IPR016163">
    <property type="entry name" value="Ald_DH_C"/>
</dbReference>
<comment type="cofactor">
    <cofactor evidence="5">
        <name>FAD</name>
        <dbReference type="ChEBI" id="CHEBI:57692"/>
    </cofactor>
</comment>
<dbReference type="InterPro" id="IPR016162">
    <property type="entry name" value="Ald_DH_N"/>
</dbReference>
<evidence type="ECO:0000256" key="3">
    <source>
        <dbReference type="ARBA" id="ARBA00023027"/>
    </source>
</evidence>
<dbReference type="InterPro" id="IPR041349">
    <property type="entry name" value="PRODH"/>
</dbReference>
<dbReference type="RefSeq" id="WP_048688627.1">
    <property type="nucleotide sequence ID" value="NZ_KQ130482.1"/>
</dbReference>
<dbReference type="GO" id="GO:0003842">
    <property type="term" value="F:L-glutamate gamma-semialdehyde dehydrogenase activity"/>
    <property type="evidence" value="ECO:0007669"/>
    <property type="project" value="UniProtKB-UniRule"/>
</dbReference>
<evidence type="ECO:0000259" key="8">
    <source>
        <dbReference type="Pfam" id="PF01619"/>
    </source>
</evidence>